<dbReference type="AlphaFoldDB" id="A0A9X3JF48"/>
<comment type="caution">
    <text evidence="1">The sequence shown here is derived from an EMBL/GenBank/DDBJ whole genome shotgun (WGS) entry which is preliminary data.</text>
</comment>
<accession>A0A9X3JF48</accession>
<keyword evidence="2" id="KW-1185">Reference proteome</keyword>
<evidence type="ECO:0000313" key="1">
    <source>
        <dbReference type="EMBL" id="MCZ0726147.1"/>
    </source>
</evidence>
<name>A0A9X3JF48_9LACT</name>
<reference evidence="1" key="1">
    <citation type="submission" date="2022-12" db="EMBL/GenBank/DDBJ databases">
        <title>Description and comparative metabolic analysis of Aerococcus sp. nov., isolated from the feces of a pig.</title>
        <authorList>
            <person name="Chang Y.-H."/>
        </authorList>
    </citation>
    <scope>NUCLEOTIDE SEQUENCE</scope>
    <source>
        <strain evidence="1">YH-aer222</strain>
    </source>
</reference>
<protein>
    <submittedName>
        <fullName evidence="1">Uncharacterized protein</fullName>
    </submittedName>
</protein>
<organism evidence="1 2">
    <name type="scientific">Aerococcus kribbianus</name>
    <dbReference type="NCBI Taxonomy" id="2999064"/>
    <lineage>
        <taxon>Bacteria</taxon>
        <taxon>Bacillati</taxon>
        <taxon>Bacillota</taxon>
        <taxon>Bacilli</taxon>
        <taxon>Lactobacillales</taxon>
        <taxon>Aerococcaceae</taxon>
        <taxon>Aerococcus</taxon>
    </lineage>
</organism>
<sequence>MNIDLIQIAFNRLVDLIKPLLPTITALLAVKFSNELQIKNDEKERQKSIQQERFDNFYQPYVNFFIKNVFSLYDVSADLEILRLIEEQLDGNFKYMGKESQKYLINFYEAKVLYDTLRTNGELRGQELTIYDRVNNSFFQLNKRILIESKQLAEQLGYSDFAQSIFDIYGPLDRVPPLGSISLDRKIK</sequence>
<dbReference type="EMBL" id="JAPRFR010000002">
    <property type="protein sequence ID" value="MCZ0726147.1"/>
    <property type="molecule type" value="Genomic_DNA"/>
</dbReference>
<dbReference type="RefSeq" id="WP_268752472.1">
    <property type="nucleotide sequence ID" value="NZ_JAPRFQ010000002.1"/>
</dbReference>
<gene>
    <name evidence="1" type="ORF">OW157_06110</name>
</gene>
<proteinExistence type="predicted"/>
<evidence type="ECO:0000313" key="2">
    <source>
        <dbReference type="Proteomes" id="UP001146670"/>
    </source>
</evidence>
<dbReference type="Proteomes" id="UP001146670">
    <property type="component" value="Unassembled WGS sequence"/>
</dbReference>